<dbReference type="PANTHER" id="PTHR23407">
    <property type="entry name" value="ATPASE INHIBITOR/5-FORMYLTETRAHYDROFOLATE CYCLO-LIGASE"/>
    <property type="match status" value="1"/>
</dbReference>
<evidence type="ECO:0000313" key="6">
    <source>
        <dbReference type="Proteomes" id="UP001595533"/>
    </source>
</evidence>
<dbReference type="SUPFAM" id="SSF100950">
    <property type="entry name" value="NagB/RpiA/CoA transferase-like"/>
    <property type="match status" value="1"/>
</dbReference>
<accession>A0ABV7JG23</accession>
<sequence length="181" mass="20618">MLKTELRADLRQRRAAIRDDERSGLNRRLIRHISASSLWQEARHVGLYLAFNREADITALLEQSDDKNLYLPAISGKLMQFQPVTSQMQMETLSYGLQQPVFIPGASQPDIDLYLMPLLGFDGNGNRLGMGGGYYDRYFAEHHAGIRAGIAYACQQVQQLPTDPWDVTLQHIFTEQGHHEF</sequence>
<comment type="similarity">
    <text evidence="1 4">Belongs to the 5-formyltetrahydrofolate cyclo-ligase family.</text>
</comment>
<keyword evidence="3 4" id="KW-0067">ATP-binding</keyword>
<evidence type="ECO:0000256" key="2">
    <source>
        <dbReference type="ARBA" id="ARBA00022741"/>
    </source>
</evidence>
<protein>
    <recommendedName>
        <fullName evidence="4">5-formyltetrahydrofolate cyclo-ligase</fullName>
        <ecNumber evidence="4">6.3.3.2</ecNumber>
    </recommendedName>
</protein>
<keyword evidence="6" id="KW-1185">Reference proteome</keyword>
<comment type="cofactor">
    <cofactor evidence="4">
        <name>Mg(2+)</name>
        <dbReference type="ChEBI" id="CHEBI:18420"/>
    </cofactor>
</comment>
<dbReference type="Pfam" id="PF01812">
    <property type="entry name" value="5-FTHF_cyc-lig"/>
    <property type="match status" value="1"/>
</dbReference>
<dbReference type="Proteomes" id="UP001595533">
    <property type="component" value="Unassembled WGS sequence"/>
</dbReference>
<proteinExistence type="inferred from homology"/>
<keyword evidence="4" id="KW-0479">Metal-binding</keyword>
<name>A0ABV7JG23_9GAMM</name>
<evidence type="ECO:0000256" key="1">
    <source>
        <dbReference type="ARBA" id="ARBA00010638"/>
    </source>
</evidence>
<dbReference type="InterPro" id="IPR024185">
    <property type="entry name" value="FTHF_cligase-like_sf"/>
</dbReference>
<comment type="caution">
    <text evidence="5">The sequence shown here is derived from an EMBL/GenBank/DDBJ whole genome shotgun (WGS) entry which is preliminary data.</text>
</comment>
<keyword evidence="2 4" id="KW-0547">Nucleotide-binding</keyword>
<evidence type="ECO:0000256" key="4">
    <source>
        <dbReference type="RuleBase" id="RU361279"/>
    </source>
</evidence>
<evidence type="ECO:0000313" key="5">
    <source>
        <dbReference type="EMBL" id="MFC3195778.1"/>
    </source>
</evidence>
<dbReference type="InterPro" id="IPR002698">
    <property type="entry name" value="FTHF_cligase"/>
</dbReference>
<evidence type="ECO:0000256" key="3">
    <source>
        <dbReference type="ARBA" id="ARBA00022840"/>
    </source>
</evidence>
<keyword evidence="4" id="KW-0460">Magnesium</keyword>
<dbReference type="RefSeq" id="WP_077412562.1">
    <property type="nucleotide sequence ID" value="NZ_JBHRTS010000010.1"/>
</dbReference>
<keyword evidence="5" id="KW-0436">Ligase</keyword>
<comment type="catalytic activity">
    <reaction evidence="4">
        <text>(6S)-5-formyl-5,6,7,8-tetrahydrofolate + ATP = (6R)-5,10-methenyltetrahydrofolate + ADP + phosphate</text>
        <dbReference type="Rhea" id="RHEA:10488"/>
        <dbReference type="ChEBI" id="CHEBI:30616"/>
        <dbReference type="ChEBI" id="CHEBI:43474"/>
        <dbReference type="ChEBI" id="CHEBI:57455"/>
        <dbReference type="ChEBI" id="CHEBI:57457"/>
        <dbReference type="ChEBI" id="CHEBI:456216"/>
        <dbReference type="EC" id="6.3.3.2"/>
    </reaction>
</comment>
<organism evidence="5 6">
    <name type="scientific">Marinicella sediminis</name>
    <dbReference type="NCBI Taxonomy" id="1792834"/>
    <lineage>
        <taxon>Bacteria</taxon>
        <taxon>Pseudomonadati</taxon>
        <taxon>Pseudomonadota</taxon>
        <taxon>Gammaproteobacteria</taxon>
        <taxon>Lysobacterales</taxon>
        <taxon>Marinicellaceae</taxon>
        <taxon>Marinicella</taxon>
    </lineage>
</organism>
<dbReference type="NCBIfam" id="TIGR02727">
    <property type="entry name" value="MTHFS_bact"/>
    <property type="match status" value="1"/>
</dbReference>
<dbReference type="Gene3D" id="3.40.50.10420">
    <property type="entry name" value="NagB/RpiA/CoA transferase-like"/>
    <property type="match status" value="1"/>
</dbReference>
<dbReference type="PIRSF" id="PIRSF006806">
    <property type="entry name" value="FTHF_cligase"/>
    <property type="match status" value="1"/>
</dbReference>
<reference evidence="6" key="1">
    <citation type="journal article" date="2019" name="Int. J. Syst. Evol. Microbiol.">
        <title>The Global Catalogue of Microorganisms (GCM) 10K type strain sequencing project: providing services to taxonomists for standard genome sequencing and annotation.</title>
        <authorList>
            <consortium name="The Broad Institute Genomics Platform"/>
            <consortium name="The Broad Institute Genome Sequencing Center for Infectious Disease"/>
            <person name="Wu L."/>
            <person name="Ma J."/>
        </authorList>
    </citation>
    <scope>NUCLEOTIDE SEQUENCE [LARGE SCALE GENOMIC DNA]</scope>
    <source>
        <strain evidence="6">KCTC 42953</strain>
    </source>
</reference>
<dbReference type="InterPro" id="IPR037171">
    <property type="entry name" value="NagB/RpiA_transferase-like"/>
</dbReference>
<dbReference type="EMBL" id="JBHRTS010000010">
    <property type="protein sequence ID" value="MFC3195778.1"/>
    <property type="molecule type" value="Genomic_DNA"/>
</dbReference>
<dbReference type="GO" id="GO:0030272">
    <property type="term" value="F:5-formyltetrahydrofolate cyclo-ligase activity"/>
    <property type="evidence" value="ECO:0007669"/>
    <property type="project" value="UniProtKB-EC"/>
</dbReference>
<gene>
    <name evidence="5" type="ORF">ACFODZ_16095</name>
</gene>
<dbReference type="PANTHER" id="PTHR23407:SF1">
    <property type="entry name" value="5-FORMYLTETRAHYDROFOLATE CYCLO-LIGASE"/>
    <property type="match status" value="1"/>
</dbReference>
<dbReference type="EC" id="6.3.3.2" evidence="4"/>